<gene>
    <name evidence="2" type="ORF">NCGR_LOCUS37998</name>
</gene>
<evidence type="ECO:0000313" key="2">
    <source>
        <dbReference type="EMBL" id="CAD6254394.1"/>
    </source>
</evidence>
<reference evidence="2" key="1">
    <citation type="submission" date="2020-10" db="EMBL/GenBank/DDBJ databases">
        <authorList>
            <person name="Han B."/>
            <person name="Lu T."/>
            <person name="Zhao Q."/>
            <person name="Huang X."/>
            <person name="Zhao Y."/>
        </authorList>
    </citation>
    <scope>NUCLEOTIDE SEQUENCE</scope>
</reference>
<keyword evidence="1" id="KW-1133">Transmembrane helix</keyword>
<evidence type="ECO:0000256" key="1">
    <source>
        <dbReference type="SAM" id="Phobius"/>
    </source>
</evidence>
<protein>
    <recommendedName>
        <fullName evidence="4">Rx N-terminal domain-containing protein</fullName>
    </recommendedName>
</protein>
<dbReference type="SMART" id="SM01157">
    <property type="entry name" value="DUF1719"/>
    <property type="match status" value="1"/>
</dbReference>
<dbReference type="EMBL" id="CAJGYO010000009">
    <property type="protein sequence ID" value="CAD6254394.1"/>
    <property type="molecule type" value="Genomic_DNA"/>
</dbReference>
<sequence>MAEMASSAIVGEVVGQIFSSIIDKYNDGSDEDSSNIERLEMAGIKLDATIETSDHWQITDVALLRWRKKLKRVALECDDELRRCKKRSLEDKETKEKLRQSSFPRRVAHSTRSFLSSLVSHRNNGEPSSKAVVQRFERLANGAGDFLRLVQLGGTPRPYSFLAPLVRHLFAGKYAHYQMLQHQGSMLKCFSIRPMSFEERGLEAMLAFIHEDYKAPKENFRLGLMLRLSQSTDIIGITVKCLQLLTPHFNSISEVVIGELTQLPTQDFKWSPTYDEPGDMEHWNQVHDTLTRWFRSDPFCCKQHELQNMSAACSSSSSSTNAPGLSGIFPEQVIGVFLQHHILLSEYRELQGSKMTCHSTSSFQEDVLLLKLGVLFMPHHPSEDIKFATEAESSAVEQLLDANVHPHQLDSLVLPKAVEYLHHNAEAMMYRMSWKSKHGSAHLCLQKTSKEMMGALGATTRQGWRDNSNTFLAFDVERGTMTVIDMGMAALSVVGFLLTLALVRSAMNAHQ</sequence>
<keyword evidence="1" id="KW-0812">Transmembrane</keyword>
<organism evidence="2 3">
    <name type="scientific">Miscanthus lutarioriparius</name>
    <dbReference type="NCBI Taxonomy" id="422564"/>
    <lineage>
        <taxon>Eukaryota</taxon>
        <taxon>Viridiplantae</taxon>
        <taxon>Streptophyta</taxon>
        <taxon>Embryophyta</taxon>
        <taxon>Tracheophyta</taxon>
        <taxon>Spermatophyta</taxon>
        <taxon>Magnoliopsida</taxon>
        <taxon>Liliopsida</taxon>
        <taxon>Poales</taxon>
        <taxon>Poaceae</taxon>
        <taxon>PACMAD clade</taxon>
        <taxon>Panicoideae</taxon>
        <taxon>Andropogonodae</taxon>
        <taxon>Andropogoneae</taxon>
        <taxon>Saccharinae</taxon>
        <taxon>Miscanthus</taxon>
    </lineage>
</organism>
<proteinExistence type="predicted"/>
<comment type="caution">
    <text evidence="2">The sequence shown here is derived from an EMBL/GenBank/DDBJ whole genome shotgun (WGS) entry which is preliminary data.</text>
</comment>
<dbReference type="OrthoDB" id="584137at2759"/>
<dbReference type="AlphaFoldDB" id="A0A811QE58"/>
<keyword evidence="1" id="KW-0472">Membrane</keyword>
<keyword evidence="3" id="KW-1185">Reference proteome</keyword>
<evidence type="ECO:0008006" key="4">
    <source>
        <dbReference type="Google" id="ProtNLM"/>
    </source>
</evidence>
<name>A0A811QE58_9POAL</name>
<accession>A0A811QE58</accession>
<dbReference type="InterPro" id="IPR013181">
    <property type="entry name" value="DUF1719"/>
</dbReference>
<dbReference type="PANTHER" id="PTHR33377:SF11">
    <property type="entry name" value="OS04G0105900 PROTEIN"/>
    <property type="match status" value="1"/>
</dbReference>
<dbReference type="PANTHER" id="PTHR33377">
    <property type="entry name" value="OS10G0134700 PROTEIN-RELATED"/>
    <property type="match status" value="1"/>
</dbReference>
<feature type="transmembrane region" description="Helical" evidence="1">
    <location>
        <begin position="486"/>
        <end position="503"/>
    </location>
</feature>
<dbReference type="Proteomes" id="UP000604825">
    <property type="component" value="Unassembled WGS sequence"/>
</dbReference>
<evidence type="ECO:0000313" key="3">
    <source>
        <dbReference type="Proteomes" id="UP000604825"/>
    </source>
</evidence>
<dbReference type="Pfam" id="PF08224">
    <property type="entry name" value="DUF1719"/>
    <property type="match status" value="1"/>
</dbReference>